<evidence type="ECO:0000259" key="1">
    <source>
        <dbReference type="Pfam" id="PF00144"/>
    </source>
</evidence>
<protein>
    <submittedName>
        <fullName evidence="2">Beta-lactamase family protein</fullName>
    </submittedName>
</protein>
<dbReference type="InterPro" id="IPR001466">
    <property type="entry name" value="Beta-lactam-related"/>
</dbReference>
<dbReference type="SUPFAM" id="SSF56601">
    <property type="entry name" value="beta-lactamase/transpeptidase-like"/>
    <property type="match status" value="1"/>
</dbReference>
<reference evidence="2 3" key="1">
    <citation type="submission" date="2019-06" db="EMBL/GenBank/DDBJ databases">
        <authorList>
            <person name="Mardanova A.M."/>
            <person name="Pudova D.S."/>
            <person name="Shagimardanova E.I."/>
            <person name="Gogoleva N.E."/>
            <person name="Lutfullin M.T."/>
            <person name="Hadieva G.F."/>
            <person name="Sharipova M.R."/>
        </authorList>
    </citation>
    <scope>NUCLEOTIDE SEQUENCE [LARGE SCALE GENOMIC DNA]</scope>
    <source>
        <strain evidence="2 3">MG-1</strain>
    </source>
</reference>
<dbReference type="Pfam" id="PF00144">
    <property type="entry name" value="Beta-lactamase"/>
    <property type="match status" value="1"/>
</dbReference>
<organism evidence="2 3">
    <name type="scientific">Brevibacterium sediminis</name>
    <dbReference type="NCBI Taxonomy" id="1857024"/>
    <lineage>
        <taxon>Bacteria</taxon>
        <taxon>Bacillati</taxon>
        <taxon>Actinomycetota</taxon>
        <taxon>Actinomycetes</taxon>
        <taxon>Micrococcales</taxon>
        <taxon>Brevibacteriaceae</taxon>
        <taxon>Brevibacterium</taxon>
    </lineage>
</organism>
<dbReference type="Gene3D" id="3.40.710.10">
    <property type="entry name" value="DD-peptidase/beta-lactamase superfamily"/>
    <property type="match status" value="1"/>
</dbReference>
<feature type="domain" description="Beta-lactamase-related" evidence="1">
    <location>
        <begin position="25"/>
        <end position="361"/>
    </location>
</feature>
<dbReference type="AlphaFoldDB" id="A0A5C4X3V9"/>
<gene>
    <name evidence="2" type="ORF">FHQ09_03650</name>
</gene>
<dbReference type="Proteomes" id="UP000314223">
    <property type="component" value="Unassembled WGS sequence"/>
</dbReference>
<evidence type="ECO:0000313" key="2">
    <source>
        <dbReference type="EMBL" id="TNM56694.1"/>
    </source>
</evidence>
<dbReference type="InterPro" id="IPR050491">
    <property type="entry name" value="AmpC-like"/>
</dbReference>
<evidence type="ECO:0000313" key="3">
    <source>
        <dbReference type="Proteomes" id="UP000314223"/>
    </source>
</evidence>
<dbReference type="PANTHER" id="PTHR46825">
    <property type="entry name" value="D-ALANYL-D-ALANINE-CARBOXYPEPTIDASE/ENDOPEPTIDASE AMPH"/>
    <property type="match status" value="1"/>
</dbReference>
<comment type="caution">
    <text evidence="2">The sequence shown here is derived from an EMBL/GenBank/DDBJ whole genome shotgun (WGS) entry which is preliminary data.</text>
</comment>
<dbReference type="InterPro" id="IPR012338">
    <property type="entry name" value="Beta-lactam/transpept-like"/>
</dbReference>
<dbReference type="EMBL" id="VDMQ01000002">
    <property type="protein sequence ID" value="TNM56694.1"/>
    <property type="molecule type" value="Genomic_DNA"/>
</dbReference>
<dbReference type="PANTHER" id="PTHR46825:SF7">
    <property type="entry name" value="D-ALANYL-D-ALANINE CARBOXYPEPTIDASE"/>
    <property type="match status" value="1"/>
</dbReference>
<sequence length="381" mass="41219">MKGRTVTHPISSQTHTRHDLAEAVLEAHRAGLPGIIAEVVDHGEIVCECAGFAEVAAKTPMTPELHHRVGSIAKTFTTVTLLRLVEKGIIDLDAPIGGYLPELVPGTRGEAITVRMLANHTSGLNEYLPVIYDSLRAFPNLAQTSPRSLIEQQFTRFDRRELINIGVGAPPAGEPGGLPGRYSNTNYLLLAELIESVTGTSAEEHIRSEVIEPADLPDTYFPVGSVLAAAHTHLYESWFGMAGPPVDLTDCDMSWVGPAASLVSTTADLNRFFGLLIDGQLLRPESLEQMQSTVPVISFEGTTIEYGLGLHRRESDDGTVWWGHDGSVWGGGALTFTRADTGKQVTVFTNRQRWNTLDESGRPQPHPIDAALARVVTGSMG</sequence>
<name>A0A5C4X3V9_9MICO</name>
<proteinExistence type="predicted"/>
<accession>A0A5C4X3V9</accession>